<dbReference type="OrthoDB" id="2660339at2"/>
<feature type="transmembrane region" description="Helical" evidence="1">
    <location>
        <begin position="31"/>
        <end position="49"/>
    </location>
</feature>
<reference evidence="2" key="1">
    <citation type="submission" date="2014-08" db="EMBL/GenBank/DDBJ databases">
        <title>Comparative genomics of the Paenibacillus odorifer group.</title>
        <authorList>
            <person name="den Bakker H.C."/>
            <person name="Tsai Y.-C.Y.-C."/>
            <person name="Martin N."/>
            <person name="Korlach J."/>
            <person name="Wiedmann M."/>
        </authorList>
    </citation>
    <scope>NUCLEOTIDE SEQUENCE [LARGE SCALE GENOMIC DNA]</scope>
    <source>
        <strain evidence="2">DSM 13188</strain>
    </source>
</reference>
<name>A0A089LHC4_PAEBO</name>
<dbReference type="EMBL" id="CP009285">
    <property type="protein sequence ID" value="AIQ58563.1"/>
    <property type="molecule type" value="Genomic_DNA"/>
</dbReference>
<dbReference type="Proteomes" id="UP000029518">
    <property type="component" value="Chromosome"/>
</dbReference>
<accession>A0A089LHC4</accession>
<keyword evidence="1" id="KW-0812">Transmembrane</keyword>
<organism evidence="2 3">
    <name type="scientific">Paenibacillus borealis</name>
    <dbReference type="NCBI Taxonomy" id="160799"/>
    <lineage>
        <taxon>Bacteria</taxon>
        <taxon>Bacillati</taxon>
        <taxon>Bacillota</taxon>
        <taxon>Bacilli</taxon>
        <taxon>Bacillales</taxon>
        <taxon>Paenibacillaceae</taxon>
        <taxon>Paenibacillus</taxon>
    </lineage>
</organism>
<dbReference type="KEGG" id="pbd:PBOR_17665"/>
<keyword evidence="1" id="KW-0472">Membrane</keyword>
<dbReference type="AlphaFoldDB" id="A0A089LHC4"/>
<dbReference type="HOGENOM" id="CLU_2973009_0_0_9"/>
<evidence type="ECO:0000313" key="3">
    <source>
        <dbReference type="Proteomes" id="UP000029518"/>
    </source>
</evidence>
<proteinExistence type="predicted"/>
<protein>
    <submittedName>
        <fullName evidence="2">Uncharacterized protein</fullName>
    </submittedName>
</protein>
<keyword evidence="1" id="KW-1133">Transmembrane helix</keyword>
<gene>
    <name evidence="2" type="ORF">PBOR_17665</name>
</gene>
<keyword evidence="3" id="KW-1185">Reference proteome</keyword>
<feature type="transmembrane region" description="Helical" evidence="1">
    <location>
        <begin position="7"/>
        <end position="25"/>
    </location>
</feature>
<evidence type="ECO:0000313" key="2">
    <source>
        <dbReference type="EMBL" id="AIQ58563.1"/>
    </source>
</evidence>
<sequence>MRTFGRGMLYSIIVVVILLAISFIIGDTVTLPWFVFIPLVLLVWELAFCQSRNEDRSTG</sequence>
<dbReference type="RefSeq" id="WP_042213595.1">
    <property type="nucleotide sequence ID" value="NZ_CP009285.1"/>
</dbReference>
<evidence type="ECO:0000256" key="1">
    <source>
        <dbReference type="SAM" id="Phobius"/>
    </source>
</evidence>